<comment type="caution">
    <text evidence="1">The sequence shown here is derived from an EMBL/GenBank/DDBJ whole genome shotgun (WGS) entry which is preliminary data.</text>
</comment>
<keyword evidence="1" id="KW-0548">Nucleotidyltransferase</keyword>
<dbReference type="PANTHER" id="PTHR33116:SF78">
    <property type="entry name" value="OS12G0587133 PROTEIN"/>
    <property type="match status" value="1"/>
</dbReference>
<dbReference type="Pfam" id="PF00560">
    <property type="entry name" value="LRR_1"/>
    <property type="match status" value="2"/>
</dbReference>
<dbReference type="InterPro" id="IPR032675">
    <property type="entry name" value="LRR_dom_sf"/>
</dbReference>
<organism evidence="1">
    <name type="scientific">Tanacetum cinerariifolium</name>
    <name type="common">Dalmatian daisy</name>
    <name type="synonym">Chrysanthemum cinerariifolium</name>
    <dbReference type="NCBI Taxonomy" id="118510"/>
    <lineage>
        <taxon>Eukaryota</taxon>
        <taxon>Viridiplantae</taxon>
        <taxon>Streptophyta</taxon>
        <taxon>Embryophyta</taxon>
        <taxon>Tracheophyta</taxon>
        <taxon>Spermatophyta</taxon>
        <taxon>Magnoliopsida</taxon>
        <taxon>eudicotyledons</taxon>
        <taxon>Gunneridae</taxon>
        <taxon>Pentapetalae</taxon>
        <taxon>asterids</taxon>
        <taxon>campanulids</taxon>
        <taxon>Asterales</taxon>
        <taxon>Asteraceae</taxon>
        <taxon>Asteroideae</taxon>
        <taxon>Anthemideae</taxon>
        <taxon>Anthemidinae</taxon>
        <taxon>Tanacetum</taxon>
    </lineage>
</organism>
<dbReference type="EMBL" id="BKCJ010182907">
    <property type="protein sequence ID" value="GEY48998.1"/>
    <property type="molecule type" value="Genomic_DNA"/>
</dbReference>
<dbReference type="Gene3D" id="3.80.10.10">
    <property type="entry name" value="Ribonuclease Inhibitor"/>
    <property type="match status" value="1"/>
</dbReference>
<sequence length="427" mass="48721">NLQSFDLSHNGLSGDIPGCFGNFTAMATNKFWNDMTNHLYSLQEEILPMDTRSQGINGWVEFIDSELVAWKGTKHIFGKTVLGLLISIDLSNNNFSGKLPSEFDGTIIAPTKANAWGKGLLQWLEFTKLVGLTIKGKGTVDGRAYRLRINMCKSKIMGVHVDGDMVNRAAGKLGCLVLETPFSYLGSIVGGYVSRKQTWNDIPERVKKRLCKWKMQTFSIGGRLTKKATWVNWKKVLLSKDRGGLGVSSLYAMNRGLLFKWIWRFFTQGNTLWARVIKAIHGADGRIGAILSVGISSCWTTITHEISLSKKGIDLMEYMHIKEMETLRFSGRISGVKRVFLKIGIFFFSCGMAREVVNLITRWWNVPNSDFDSYEEWLAWLVNVRLPSKNKKMLEGVFYVMWWLHWWLRNKTIFEGKTPKKEIFLMI</sequence>
<feature type="non-terminal residue" evidence="1">
    <location>
        <position position="1"/>
    </location>
</feature>
<dbReference type="SUPFAM" id="SSF51126">
    <property type="entry name" value="Pectin lyase-like"/>
    <property type="match status" value="1"/>
</dbReference>
<accession>A0A699HNC1</accession>
<evidence type="ECO:0000313" key="1">
    <source>
        <dbReference type="EMBL" id="GEY48998.1"/>
    </source>
</evidence>
<proteinExistence type="predicted"/>
<name>A0A699HNC1_TANCI</name>
<dbReference type="PANTHER" id="PTHR33116">
    <property type="entry name" value="REVERSE TRANSCRIPTASE ZINC-BINDING DOMAIN-CONTAINING PROTEIN-RELATED-RELATED"/>
    <property type="match status" value="1"/>
</dbReference>
<gene>
    <name evidence="1" type="ORF">Tci_420972</name>
</gene>
<dbReference type="AlphaFoldDB" id="A0A699HNC1"/>
<protein>
    <submittedName>
        <fullName evidence="1">RNA-directed DNA polymerase, eukaryota, reverse transcriptase zinc-binding domain protein</fullName>
    </submittedName>
</protein>
<keyword evidence="1" id="KW-0808">Transferase</keyword>
<dbReference type="InterPro" id="IPR001611">
    <property type="entry name" value="Leu-rich_rpt"/>
</dbReference>
<dbReference type="InterPro" id="IPR011050">
    <property type="entry name" value="Pectin_lyase_fold/virulence"/>
</dbReference>
<dbReference type="GO" id="GO:0003964">
    <property type="term" value="F:RNA-directed DNA polymerase activity"/>
    <property type="evidence" value="ECO:0007669"/>
    <property type="project" value="UniProtKB-KW"/>
</dbReference>
<reference evidence="1" key="1">
    <citation type="journal article" date="2019" name="Sci. Rep.">
        <title>Draft genome of Tanacetum cinerariifolium, the natural source of mosquito coil.</title>
        <authorList>
            <person name="Yamashiro T."/>
            <person name="Shiraishi A."/>
            <person name="Satake H."/>
            <person name="Nakayama K."/>
        </authorList>
    </citation>
    <scope>NUCLEOTIDE SEQUENCE</scope>
</reference>
<keyword evidence="1" id="KW-0695">RNA-directed DNA polymerase</keyword>